<comment type="caution">
    <text evidence="1">The sequence shown here is derived from an EMBL/GenBank/DDBJ whole genome shotgun (WGS) entry which is preliminary data.</text>
</comment>
<sequence>MAHCKNRFSSEKRLLGHNILGLSASGGRHVVGAGRRGAARGGAARDLCPDKKARLYRRCHYARLKLVRLEQKIKT</sequence>
<protein>
    <submittedName>
        <fullName evidence="1">Uncharacterized protein</fullName>
    </submittedName>
</protein>
<reference evidence="1 2" key="1">
    <citation type="journal article" date="2019" name="Commun. Biol.">
        <title>The bagworm genome reveals a unique fibroin gene that provides high tensile strength.</title>
        <authorList>
            <person name="Kono N."/>
            <person name="Nakamura H."/>
            <person name="Ohtoshi R."/>
            <person name="Tomita M."/>
            <person name="Numata K."/>
            <person name="Arakawa K."/>
        </authorList>
    </citation>
    <scope>NUCLEOTIDE SEQUENCE [LARGE SCALE GENOMIC DNA]</scope>
</reference>
<dbReference type="EMBL" id="BGZK01000011">
    <property type="protein sequence ID" value="GBP03809.1"/>
    <property type="molecule type" value="Genomic_DNA"/>
</dbReference>
<evidence type="ECO:0000313" key="2">
    <source>
        <dbReference type="Proteomes" id="UP000299102"/>
    </source>
</evidence>
<proteinExistence type="predicted"/>
<name>A0A4C1SNT7_EUMVA</name>
<accession>A0A4C1SNT7</accession>
<evidence type="ECO:0000313" key="1">
    <source>
        <dbReference type="EMBL" id="GBP03809.1"/>
    </source>
</evidence>
<organism evidence="1 2">
    <name type="scientific">Eumeta variegata</name>
    <name type="common">Bagworm moth</name>
    <name type="synonym">Eumeta japonica</name>
    <dbReference type="NCBI Taxonomy" id="151549"/>
    <lineage>
        <taxon>Eukaryota</taxon>
        <taxon>Metazoa</taxon>
        <taxon>Ecdysozoa</taxon>
        <taxon>Arthropoda</taxon>
        <taxon>Hexapoda</taxon>
        <taxon>Insecta</taxon>
        <taxon>Pterygota</taxon>
        <taxon>Neoptera</taxon>
        <taxon>Endopterygota</taxon>
        <taxon>Lepidoptera</taxon>
        <taxon>Glossata</taxon>
        <taxon>Ditrysia</taxon>
        <taxon>Tineoidea</taxon>
        <taxon>Psychidae</taxon>
        <taxon>Oiketicinae</taxon>
        <taxon>Eumeta</taxon>
    </lineage>
</organism>
<dbReference type="Proteomes" id="UP000299102">
    <property type="component" value="Unassembled WGS sequence"/>
</dbReference>
<gene>
    <name evidence="1" type="ORF">EVAR_2513_1</name>
</gene>
<dbReference type="AlphaFoldDB" id="A0A4C1SNT7"/>
<keyword evidence="2" id="KW-1185">Reference proteome</keyword>